<gene>
    <name evidence="3" type="primary">LOC106474390</name>
</gene>
<reference evidence="3" key="1">
    <citation type="submission" date="2025-08" db="UniProtKB">
        <authorList>
            <consortium name="RefSeq"/>
        </authorList>
    </citation>
    <scope>IDENTIFICATION</scope>
    <source>
        <tissue evidence="3">Muscle</tissue>
    </source>
</reference>
<dbReference type="Proteomes" id="UP000694941">
    <property type="component" value="Unplaced"/>
</dbReference>
<dbReference type="RefSeq" id="XP_013790534.2">
    <property type="nucleotide sequence ID" value="XM_013935080.2"/>
</dbReference>
<name>A0ABM1BXH5_LIMPO</name>
<evidence type="ECO:0000313" key="3">
    <source>
        <dbReference type="RefSeq" id="XP_013790534.2"/>
    </source>
</evidence>
<keyword evidence="2" id="KW-1185">Reference proteome</keyword>
<protein>
    <submittedName>
        <fullName evidence="3">Tachykinins-like</fullName>
    </submittedName>
</protein>
<feature type="region of interest" description="Disordered" evidence="1">
    <location>
        <begin position="114"/>
        <end position="139"/>
    </location>
</feature>
<proteinExistence type="predicted"/>
<dbReference type="GeneID" id="106474390"/>
<evidence type="ECO:0000256" key="1">
    <source>
        <dbReference type="SAM" id="MobiDB-lite"/>
    </source>
</evidence>
<accession>A0ABM1BXH5</accession>
<evidence type="ECO:0000313" key="2">
    <source>
        <dbReference type="Proteomes" id="UP000694941"/>
    </source>
</evidence>
<organism evidence="2 3">
    <name type="scientific">Limulus polyphemus</name>
    <name type="common">Atlantic horseshoe crab</name>
    <dbReference type="NCBI Taxonomy" id="6850"/>
    <lineage>
        <taxon>Eukaryota</taxon>
        <taxon>Metazoa</taxon>
        <taxon>Ecdysozoa</taxon>
        <taxon>Arthropoda</taxon>
        <taxon>Chelicerata</taxon>
        <taxon>Merostomata</taxon>
        <taxon>Xiphosura</taxon>
        <taxon>Limulidae</taxon>
        <taxon>Limulus</taxon>
    </lineage>
</organism>
<sequence length="154" mass="18285">MEDGQGKREDFDEKRASPFFGLRGKRDFEEKRASPFFGLRGKKDFEEKRDSPFFGLRGRREDIDDKRDSPFFGLRGKKFINDYTEGKRAFHALRGKKDESYIDNYIDDLRKAYEERSTESRPPFSEEEEEKRAEPFYGLRGKRSLESKESVELN</sequence>